<comment type="pathway">
    <text evidence="3 19">Cofactor biosynthesis; adenosylcobalamin biosynthesis; adenosylcobalamin from cob(II)yrinate a,c-diamide: step 7/7.</text>
</comment>
<dbReference type="InterPro" id="IPR003805">
    <property type="entry name" value="CobS"/>
</dbReference>
<dbReference type="EMBL" id="SMGQ01000011">
    <property type="protein sequence ID" value="TCK98626.1"/>
    <property type="molecule type" value="Genomic_DNA"/>
</dbReference>
<keyword evidence="9 19" id="KW-0808">Transferase</keyword>
<dbReference type="Pfam" id="PF02654">
    <property type="entry name" value="CobS"/>
    <property type="match status" value="1"/>
</dbReference>
<feature type="transmembrane region" description="Helical" evidence="19">
    <location>
        <begin position="217"/>
        <end position="243"/>
    </location>
</feature>
<evidence type="ECO:0000256" key="4">
    <source>
        <dbReference type="ARBA" id="ARBA00010561"/>
    </source>
</evidence>
<comment type="function">
    <text evidence="14 19">Joins adenosylcobinamide-GDP and alpha-ribazole to generate adenosylcobalamin (Ado-cobalamin). Also synthesizes adenosylcobalamin 5'-phosphate from adenosylcobinamide-GDP and alpha-ribazole 5'-phosphate.</text>
</comment>
<feature type="transmembrane region" description="Helical" evidence="19">
    <location>
        <begin position="59"/>
        <end position="77"/>
    </location>
</feature>
<dbReference type="GO" id="GO:0008818">
    <property type="term" value="F:cobalamin 5'-phosphate synthase activity"/>
    <property type="evidence" value="ECO:0007669"/>
    <property type="project" value="UniProtKB-UniRule"/>
</dbReference>
<dbReference type="Proteomes" id="UP000294545">
    <property type="component" value="Unassembled WGS sequence"/>
</dbReference>
<organism evidence="20 21">
    <name type="scientific">Natranaerovirga hydrolytica</name>
    <dbReference type="NCBI Taxonomy" id="680378"/>
    <lineage>
        <taxon>Bacteria</taxon>
        <taxon>Bacillati</taxon>
        <taxon>Bacillota</taxon>
        <taxon>Clostridia</taxon>
        <taxon>Lachnospirales</taxon>
        <taxon>Natranaerovirgaceae</taxon>
        <taxon>Natranaerovirga</taxon>
    </lineage>
</organism>
<dbReference type="GO" id="GO:0005886">
    <property type="term" value="C:plasma membrane"/>
    <property type="evidence" value="ECO:0007669"/>
    <property type="project" value="UniProtKB-SubCell"/>
</dbReference>
<evidence type="ECO:0000256" key="7">
    <source>
        <dbReference type="ARBA" id="ARBA00022475"/>
    </source>
</evidence>
<keyword evidence="10 19" id="KW-0812">Transmembrane</keyword>
<dbReference type="GO" id="GO:0051073">
    <property type="term" value="F:adenosylcobinamide-GDP ribazoletransferase activity"/>
    <property type="evidence" value="ECO:0007669"/>
    <property type="project" value="UniProtKB-UniRule"/>
</dbReference>
<reference evidence="20 21" key="1">
    <citation type="submission" date="2019-03" db="EMBL/GenBank/DDBJ databases">
        <title>Genomic Encyclopedia of Type Strains, Phase IV (KMG-IV): sequencing the most valuable type-strain genomes for metagenomic binning, comparative biology and taxonomic classification.</title>
        <authorList>
            <person name="Goeker M."/>
        </authorList>
    </citation>
    <scope>NUCLEOTIDE SEQUENCE [LARGE SCALE GENOMIC DNA]</scope>
    <source>
        <strain evidence="20 21">DSM 24176</strain>
    </source>
</reference>
<dbReference type="NCBIfam" id="TIGR00317">
    <property type="entry name" value="cobS"/>
    <property type="match status" value="1"/>
</dbReference>
<evidence type="ECO:0000256" key="17">
    <source>
        <dbReference type="ARBA" id="ARBA00048623"/>
    </source>
</evidence>
<evidence type="ECO:0000256" key="1">
    <source>
        <dbReference type="ARBA" id="ARBA00001946"/>
    </source>
</evidence>
<protein>
    <recommendedName>
        <fullName evidence="6 19">Adenosylcobinamide-GDP ribazoletransferase</fullName>
        <ecNumber evidence="5 19">2.7.8.26</ecNumber>
    </recommendedName>
    <alternativeName>
        <fullName evidence="16 19">Cobalamin synthase</fullName>
    </alternativeName>
    <alternativeName>
        <fullName evidence="15 19">Cobalamin-5'-phosphate synthase</fullName>
    </alternativeName>
</protein>
<dbReference type="AlphaFoldDB" id="A0A4R1MZC4"/>
<evidence type="ECO:0000256" key="19">
    <source>
        <dbReference type="HAMAP-Rule" id="MF_00719"/>
    </source>
</evidence>
<proteinExistence type="inferred from homology"/>
<accession>A0A4R1MZC4</accession>
<evidence type="ECO:0000256" key="15">
    <source>
        <dbReference type="ARBA" id="ARBA00032605"/>
    </source>
</evidence>
<feature type="transmembrane region" description="Helical" evidence="19">
    <location>
        <begin position="31"/>
        <end position="52"/>
    </location>
</feature>
<comment type="similarity">
    <text evidence="4 19">Belongs to the CobS family.</text>
</comment>
<keyword evidence="8 19" id="KW-0169">Cobalamin biosynthesis</keyword>
<comment type="subcellular location">
    <subcellularLocation>
        <location evidence="2 19">Cell membrane</location>
        <topology evidence="2 19">Multi-pass membrane protein</topology>
    </subcellularLocation>
</comment>
<evidence type="ECO:0000256" key="10">
    <source>
        <dbReference type="ARBA" id="ARBA00022692"/>
    </source>
</evidence>
<evidence type="ECO:0000256" key="2">
    <source>
        <dbReference type="ARBA" id="ARBA00004651"/>
    </source>
</evidence>
<evidence type="ECO:0000256" key="11">
    <source>
        <dbReference type="ARBA" id="ARBA00022842"/>
    </source>
</evidence>
<dbReference type="HAMAP" id="MF_00719">
    <property type="entry name" value="CobS"/>
    <property type="match status" value="1"/>
</dbReference>
<gene>
    <name evidence="19" type="primary">cobS</name>
    <name evidence="20" type="ORF">EDC19_1058</name>
</gene>
<keyword evidence="7 19" id="KW-1003">Cell membrane</keyword>
<dbReference type="UniPathway" id="UPA00148">
    <property type="reaction ID" value="UER00238"/>
</dbReference>
<sequence>MKSFLLMLTFLTRIPIPITFEFDEKTFIKGVVYFPIIGVIIGGLLSLITLFNPFLPREYLNFLIIVAYLIIVGGLHIDGLADVCDGIFSCRKKERVFEIMSDSLVGTFGVIALVLYFLGLYIFLEPSFKVVFAFPIVGRVMGLFVSGVFRYAKETGMGKAMVDSATYVTAIGAVVFGSIITFLLGEIIFIAFILTLIMSYIIAQRINRFLGGITGDVIGCVIEVSQVIFLIFIAIGGVLWTYIS</sequence>
<evidence type="ECO:0000256" key="18">
    <source>
        <dbReference type="ARBA" id="ARBA00049504"/>
    </source>
</evidence>
<evidence type="ECO:0000256" key="12">
    <source>
        <dbReference type="ARBA" id="ARBA00022989"/>
    </source>
</evidence>
<comment type="caution">
    <text evidence="20">The sequence shown here is derived from an EMBL/GenBank/DDBJ whole genome shotgun (WGS) entry which is preliminary data.</text>
</comment>
<feature type="transmembrane region" description="Helical" evidence="19">
    <location>
        <begin position="104"/>
        <end position="124"/>
    </location>
</feature>
<dbReference type="EC" id="2.7.8.26" evidence="5 19"/>
<keyword evidence="12 19" id="KW-1133">Transmembrane helix</keyword>
<evidence type="ECO:0000256" key="9">
    <source>
        <dbReference type="ARBA" id="ARBA00022679"/>
    </source>
</evidence>
<feature type="transmembrane region" description="Helical" evidence="19">
    <location>
        <begin position="164"/>
        <end position="197"/>
    </location>
</feature>
<dbReference type="RefSeq" id="WP_132281557.1">
    <property type="nucleotide sequence ID" value="NZ_SMGQ01000011.1"/>
</dbReference>
<keyword evidence="13 19" id="KW-0472">Membrane</keyword>
<evidence type="ECO:0000256" key="3">
    <source>
        <dbReference type="ARBA" id="ARBA00004663"/>
    </source>
</evidence>
<evidence type="ECO:0000256" key="16">
    <source>
        <dbReference type="ARBA" id="ARBA00032853"/>
    </source>
</evidence>
<dbReference type="PANTHER" id="PTHR34148:SF1">
    <property type="entry name" value="ADENOSYLCOBINAMIDE-GDP RIBAZOLETRANSFERASE"/>
    <property type="match status" value="1"/>
</dbReference>
<feature type="transmembrane region" description="Helical" evidence="19">
    <location>
        <begin position="131"/>
        <end position="152"/>
    </location>
</feature>
<keyword evidence="21" id="KW-1185">Reference proteome</keyword>
<keyword evidence="11 19" id="KW-0460">Magnesium</keyword>
<evidence type="ECO:0000256" key="13">
    <source>
        <dbReference type="ARBA" id="ARBA00023136"/>
    </source>
</evidence>
<dbReference type="OrthoDB" id="9794626at2"/>
<evidence type="ECO:0000313" key="21">
    <source>
        <dbReference type="Proteomes" id="UP000294545"/>
    </source>
</evidence>
<evidence type="ECO:0000256" key="6">
    <source>
        <dbReference type="ARBA" id="ARBA00015850"/>
    </source>
</evidence>
<comment type="cofactor">
    <cofactor evidence="1 19">
        <name>Mg(2+)</name>
        <dbReference type="ChEBI" id="CHEBI:18420"/>
    </cofactor>
</comment>
<comment type="catalytic activity">
    <reaction evidence="17 19">
        <text>alpha-ribazole + adenosylcob(III)inamide-GDP = adenosylcob(III)alamin + GMP + H(+)</text>
        <dbReference type="Rhea" id="RHEA:16049"/>
        <dbReference type="ChEBI" id="CHEBI:10329"/>
        <dbReference type="ChEBI" id="CHEBI:15378"/>
        <dbReference type="ChEBI" id="CHEBI:18408"/>
        <dbReference type="ChEBI" id="CHEBI:58115"/>
        <dbReference type="ChEBI" id="CHEBI:60487"/>
        <dbReference type="EC" id="2.7.8.26"/>
    </reaction>
</comment>
<evidence type="ECO:0000313" key="20">
    <source>
        <dbReference type="EMBL" id="TCK98626.1"/>
    </source>
</evidence>
<evidence type="ECO:0000256" key="8">
    <source>
        <dbReference type="ARBA" id="ARBA00022573"/>
    </source>
</evidence>
<evidence type="ECO:0000256" key="5">
    <source>
        <dbReference type="ARBA" id="ARBA00013200"/>
    </source>
</evidence>
<comment type="catalytic activity">
    <reaction evidence="18 19">
        <text>alpha-ribazole 5'-phosphate + adenosylcob(III)inamide-GDP = adenosylcob(III)alamin 5'-phosphate + GMP + H(+)</text>
        <dbReference type="Rhea" id="RHEA:23560"/>
        <dbReference type="ChEBI" id="CHEBI:15378"/>
        <dbReference type="ChEBI" id="CHEBI:57918"/>
        <dbReference type="ChEBI" id="CHEBI:58115"/>
        <dbReference type="ChEBI" id="CHEBI:60487"/>
        <dbReference type="ChEBI" id="CHEBI:60493"/>
        <dbReference type="EC" id="2.7.8.26"/>
    </reaction>
</comment>
<evidence type="ECO:0000256" key="14">
    <source>
        <dbReference type="ARBA" id="ARBA00025228"/>
    </source>
</evidence>
<name>A0A4R1MZC4_9FIRM</name>
<dbReference type="PANTHER" id="PTHR34148">
    <property type="entry name" value="ADENOSYLCOBINAMIDE-GDP RIBAZOLETRANSFERASE"/>
    <property type="match status" value="1"/>
</dbReference>
<dbReference type="GO" id="GO:0009236">
    <property type="term" value="P:cobalamin biosynthetic process"/>
    <property type="evidence" value="ECO:0007669"/>
    <property type="project" value="UniProtKB-UniRule"/>
</dbReference>